<keyword evidence="1" id="KW-0853">WD repeat</keyword>
<dbReference type="PANTHER" id="PTHR19879">
    <property type="entry name" value="TRANSCRIPTION INITIATION FACTOR TFIID"/>
    <property type="match status" value="1"/>
</dbReference>
<dbReference type="GO" id="GO:0016251">
    <property type="term" value="F:RNA polymerase II general transcription initiation factor activity"/>
    <property type="evidence" value="ECO:0007669"/>
    <property type="project" value="TreeGrafter"/>
</dbReference>
<evidence type="ECO:0000313" key="2">
    <source>
        <dbReference type="EMBL" id="BFF95332.1"/>
    </source>
</evidence>
<name>A0AAU9FI59_DROMD</name>
<dbReference type="AlphaFoldDB" id="A0AAU9FI59"/>
<dbReference type="InterPro" id="IPR036322">
    <property type="entry name" value="WD40_repeat_dom_sf"/>
</dbReference>
<dbReference type="Gene3D" id="2.130.10.10">
    <property type="entry name" value="YVTN repeat-like/Quinoprotein amine dehydrogenase"/>
    <property type="match status" value="2"/>
</dbReference>
<evidence type="ECO:0000313" key="3">
    <source>
        <dbReference type="Proteomes" id="UP001500889"/>
    </source>
</evidence>
<proteinExistence type="predicted"/>
<dbReference type="PROSITE" id="PS50294">
    <property type="entry name" value="WD_REPEATS_REGION"/>
    <property type="match status" value="3"/>
</dbReference>
<dbReference type="InterPro" id="IPR015943">
    <property type="entry name" value="WD40/YVTN_repeat-like_dom_sf"/>
</dbReference>
<dbReference type="InterPro" id="IPR001680">
    <property type="entry name" value="WD40_rpt"/>
</dbReference>
<reference evidence="2 3" key="1">
    <citation type="submission" date="2024-02" db="EMBL/GenBank/DDBJ databases">
        <title>A chromosome-level genome assembly of Drosophila madeirensis, a fruit fly species endemic to Madeira island.</title>
        <authorList>
            <person name="Tomihara K."/>
            <person name="Llopart A."/>
            <person name="Yamamoto D."/>
        </authorList>
    </citation>
    <scope>NUCLEOTIDE SEQUENCE [LARGE SCALE GENOMIC DNA]</scope>
    <source>
        <strain evidence="2 3">RF1</strain>
    </source>
</reference>
<gene>
    <name evidence="2" type="ORF">DMAD_12753</name>
</gene>
<dbReference type="Pfam" id="PF00400">
    <property type="entry name" value="WD40"/>
    <property type="match status" value="3"/>
</dbReference>
<evidence type="ECO:0000256" key="1">
    <source>
        <dbReference type="PROSITE-ProRule" id="PRU00221"/>
    </source>
</evidence>
<feature type="repeat" description="WD" evidence="1">
    <location>
        <begin position="287"/>
        <end position="321"/>
    </location>
</feature>
<dbReference type="SUPFAM" id="SSF50978">
    <property type="entry name" value="WD40 repeat-like"/>
    <property type="match status" value="1"/>
</dbReference>
<keyword evidence="3" id="KW-1185">Reference proteome</keyword>
<feature type="repeat" description="WD" evidence="1">
    <location>
        <begin position="113"/>
        <end position="154"/>
    </location>
</feature>
<dbReference type="SMART" id="SM00320">
    <property type="entry name" value="WD40"/>
    <property type="match status" value="5"/>
</dbReference>
<protein>
    <submittedName>
        <fullName evidence="2">Transcription initiation factor TFIID subunit 5-like</fullName>
    </submittedName>
</protein>
<feature type="repeat" description="WD" evidence="1">
    <location>
        <begin position="245"/>
        <end position="286"/>
    </location>
</feature>
<dbReference type="EMBL" id="AP029264">
    <property type="protein sequence ID" value="BFF95332.1"/>
    <property type="molecule type" value="Genomic_DNA"/>
</dbReference>
<dbReference type="PANTHER" id="PTHR19879:SF1">
    <property type="entry name" value="CANNONBALL-RELATED"/>
    <property type="match status" value="1"/>
</dbReference>
<sequence length="385" mass="42196">MAANNEGEESTKASSIVPMQSASESRSLIAPEVYAALTSKATKALTTPEVPLVSTFVVAGGHFVDGVVLCVSISEDTSVLAVGKADCLIYIYGLKLNVDGGNADWSSDGNFNLVGHQVQATRGAFSPNRNHLVTWSPDFELRLWNLESRSCVGFFPNAQRHVKRIVFDPFSIVFVTIGEHGVFTWAKTGTEPDTKLLPKYQKYYAHALSACAYHPKITYLATGFINAKVCMSNMTAGVPPEVRLFEGHTKSITALAFSKCAEYLVAGAEDGCLIVWHVMTQMIIRRLNHHTRRITSIAFAPDNGNFAVGSKDTFMSVWDFDLLVLTKKDKNLVTDGLLRGSQASECGIVYEVRFVTNKHLMAICVDKPEENEEGEESTELDGELL</sequence>
<organism evidence="2 3">
    <name type="scientific">Drosophila madeirensis</name>
    <name type="common">Fruit fly</name>
    <dbReference type="NCBI Taxonomy" id="30013"/>
    <lineage>
        <taxon>Eukaryota</taxon>
        <taxon>Metazoa</taxon>
        <taxon>Ecdysozoa</taxon>
        <taxon>Arthropoda</taxon>
        <taxon>Hexapoda</taxon>
        <taxon>Insecta</taxon>
        <taxon>Pterygota</taxon>
        <taxon>Neoptera</taxon>
        <taxon>Endopterygota</taxon>
        <taxon>Diptera</taxon>
        <taxon>Brachycera</taxon>
        <taxon>Muscomorpha</taxon>
        <taxon>Ephydroidea</taxon>
        <taxon>Drosophilidae</taxon>
        <taxon>Drosophila</taxon>
        <taxon>Sophophora</taxon>
    </lineage>
</organism>
<accession>A0AAU9FI59</accession>
<dbReference type="Proteomes" id="UP001500889">
    <property type="component" value="Chromosome U"/>
</dbReference>
<dbReference type="PROSITE" id="PS50082">
    <property type="entry name" value="WD_REPEATS_2"/>
    <property type="match status" value="3"/>
</dbReference>